<dbReference type="InterPro" id="IPR005467">
    <property type="entry name" value="His_kinase_dom"/>
</dbReference>
<dbReference type="InterPro" id="IPR050980">
    <property type="entry name" value="2C_sensor_his_kinase"/>
</dbReference>
<gene>
    <name evidence="10" type="ORF">K6T50_02535</name>
</gene>
<dbReference type="EMBL" id="CP081958">
    <property type="protein sequence ID" value="QZP38057.1"/>
    <property type="molecule type" value="Genomic_DNA"/>
</dbReference>
<dbReference type="Gene3D" id="3.30.450.20">
    <property type="entry name" value="PAS domain"/>
    <property type="match status" value="1"/>
</dbReference>
<keyword evidence="11" id="KW-1185">Reference proteome</keyword>
<name>A0A8T8WDW3_9EURY</name>
<dbReference type="GO" id="GO:0004673">
    <property type="term" value="F:protein histidine kinase activity"/>
    <property type="evidence" value="ECO:0007669"/>
    <property type="project" value="UniProtKB-EC"/>
</dbReference>
<dbReference type="PROSITE" id="PS50109">
    <property type="entry name" value="HIS_KIN"/>
    <property type="match status" value="1"/>
</dbReference>
<dbReference type="Pfam" id="PF08448">
    <property type="entry name" value="PAS_4"/>
    <property type="match status" value="1"/>
</dbReference>
<dbReference type="EC" id="2.7.13.3" evidence="2"/>
<dbReference type="PANTHER" id="PTHR44936">
    <property type="entry name" value="SENSOR PROTEIN CREC"/>
    <property type="match status" value="1"/>
</dbReference>
<dbReference type="Proteomes" id="UP000826254">
    <property type="component" value="Chromosome"/>
</dbReference>
<feature type="region of interest" description="Disordered" evidence="7">
    <location>
        <begin position="474"/>
        <end position="514"/>
    </location>
</feature>
<proteinExistence type="predicted"/>
<keyword evidence="5 10" id="KW-0418">Kinase</keyword>
<comment type="catalytic activity">
    <reaction evidence="1">
        <text>ATP + protein L-histidine = ADP + protein N-phospho-L-histidine.</text>
        <dbReference type="EC" id="2.7.13.3"/>
    </reaction>
</comment>
<dbReference type="PROSITE" id="PS50113">
    <property type="entry name" value="PAC"/>
    <property type="match status" value="1"/>
</dbReference>
<keyword evidence="4" id="KW-0547">Nucleotide-binding</keyword>
<dbReference type="GO" id="GO:0005524">
    <property type="term" value="F:ATP binding"/>
    <property type="evidence" value="ECO:0007669"/>
    <property type="project" value="UniProtKB-KW"/>
</dbReference>
<dbReference type="PANTHER" id="PTHR44936:SF10">
    <property type="entry name" value="SENSOR PROTEIN RSTB"/>
    <property type="match status" value="1"/>
</dbReference>
<feature type="domain" description="Histidine kinase" evidence="8">
    <location>
        <begin position="289"/>
        <end position="491"/>
    </location>
</feature>
<protein>
    <recommendedName>
        <fullName evidence="2">histidine kinase</fullName>
        <ecNumber evidence="2">2.7.13.3</ecNumber>
    </recommendedName>
</protein>
<dbReference type="Pfam" id="PF02518">
    <property type="entry name" value="HATPase_c"/>
    <property type="match status" value="1"/>
</dbReference>
<evidence type="ECO:0000256" key="3">
    <source>
        <dbReference type="ARBA" id="ARBA00022679"/>
    </source>
</evidence>
<accession>A0A8T8WDW3</accession>
<evidence type="ECO:0000256" key="6">
    <source>
        <dbReference type="ARBA" id="ARBA00022840"/>
    </source>
</evidence>
<evidence type="ECO:0000256" key="7">
    <source>
        <dbReference type="SAM" id="MobiDB-lite"/>
    </source>
</evidence>
<dbReference type="InterPro" id="IPR013656">
    <property type="entry name" value="PAS_4"/>
</dbReference>
<reference evidence="10 11" key="1">
    <citation type="journal article" date="2021" name="Int. J. Syst. Evol. Microbiol.">
        <title>Halobaculum halophilum sp. nov. and Halobaculum salinum sp. nov., isolated from salt lake and saline soil.</title>
        <authorList>
            <person name="Cui H.L."/>
            <person name="Shi X.W."/>
            <person name="Yin X.M."/>
            <person name="Yang X.Y."/>
            <person name="Hou J."/>
            <person name="Zhu L."/>
        </authorList>
    </citation>
    <scope>NUCLEOTIDE SEQUENCE [LARGE SCALE GENOMIC DNA]</scope>
    <source>
        <strain evidence="10 11">NBRC 109044</strain>
    </source>
</reference>
<dbReference type="InterPro" id="IPR036890">
    <property type="entry name" value="HATPase_C_sf"/>
</dbReference>
<dbReference type="SUPFAM" id="SSF55785">
    <property type="entry name" value="PYP-like sensor domain (PAS domain)"/>
    <property type="match status" value="1"/>
</dbReference>
<dbReference type="KEGG" id="hmp:K6T50_02535"/>
<dbReference type="RefSeq" id="WP_222607861.1">
    <property type="nucleotide sequence ID" value="NZ_CP081958.1"/>
</dbReference>
<evidence type="ECO:0000256" key="1">
    <source>
        <dbReference type="ARBA" id="ARBA00000085"/>
    </source>
</evidence>
<evidence type="ECO:0000256" key="5">
    <source>
        <dbReference type="ARBA" id="ARBA00022777"/>
    </source>
</evidence>
<dbReference type="InterPro" id="IPR003594">
    <property type="entry name" value="HATPase_dom"/>
</dbReference>
<sequence length="514" mass="55444">MYGTPADRALAVLAVGADASRVGPSSALERALPESSSVATVDSIAATLDRDLDAIDCIVTAFTLADGTAVDLHRRLSTLTAPPPVVLVVDASDGSVPAGAVSTPFADVFAADRDEDERTDRDRSDPARLAAAVTSVVPGDDGPTVADGLPRDRRSLDALKATLFDRLFTEIPLHSYVKDGEARHVMVSEAPVDRRIHRFGEEYLGRRDIDGVVPESDAREPYEDDLRVIETGTPIVNKEEHYASADRWFRTSKVPWTDGDGEVAGLIGISQEITARKDRERQLEITHHVVRHTLRNKLNVILGRCDRIRRGGRVTNNVERIAEAAAALTDTVDNQQTILGMMLGDPDPTPTDLTCLVRHRIEAARTRRPDAEIDAALDDGVVGLATESVDRAVDQLLGNAFDHADGTPEVTVTLEDGDDEARLCVRDGAPEIPAFEVEVLTGRRSIDHLNHTAGLGLWIVQWAMKHSGGEVSFDRTDDGGNEVTLTFPYPEAERDAVADDGTPEKVGSDGADGA</sequence>
<feature type="compositionally biased region" description="Basic and acidic residues" evidence="7">
    <location>
        <begin position="491"/>
        <end position="507"/>
    </location>
</feature>
<evidence type="ECO:0000313" key="10">
    <source>
        <dbReference type="EMBL" id="QZP38057.1"/>
    </source>
</evidence>
<keyword evidence="3" id="KW-0808">Transferase</keyword>
<dbReference type="InterPro" id="IPR000700">
    <property type="entry name" value="PAS-assoc_C"/>
</dbReference>
<evidence type="ECO:0000256" key="4">
    <source>
        <dbReference type="ARBA" id="ARBA00022741"/>
    </source>
</evidence>
<dbReference type="GeneID" id="67176983"/>
<evidence type="ECO:0000256" key="2">
    <source>
        <dbReference type="ARBA" id="ARBA00012438"/>
    </source>
</evidence>
<keyword evidence="6" id="KW-0067">ATP-binding</keyword>
<dbReference type="SMART" id="SM00387">
    <property type="entry name" value="HATPase_c"/>
    <property type="match status" value="1"/>
</dbReference>
<feature type="domain" description="PAC" evidence="9">
    <location>
        <begin position="222"/>
        <end position="285"/>
    </location>
</feature>
<dbReference type="Gene3D" id="3.30.565.10">
    <property type="entry name" value="Histidine kinase-like ATPase, C-terminal domain"/>
    <property type="match status" value="1"/>
</dbReference>
<dbReference type="AlphaFoldDB" id="A0A8T8WDW3"/>
<evidence type="ECO:0000259" key="9">
    <source>
        <dbReference type="PROSITE" id="PS50113"/>
    </source>
</evidence>
<dbReference type="SUPFAM" id="SSF55874">
    <property type="entry name" value="ATPase domain of HSP90 chaperone/DNA topoisomerase II/histidine kinase"/>
    <property type="match status" value="1"/>
</dbReference>
<organism evidence="10 11">
    <name type="scientific">Halobaculum magnesiiphilum</name>
    <dbReference type="NCBI Taxonomy" id="1017351"/>
    <lineage>
        <taxon>Archaea</taxon>
        <taxon>Methanobacteriati</taxon>
        <taxon>Methanobacteriota</taxon>
        <taxon>Stenosarchaea group</taxon>
        <taxon>Halobacteria</taxon>
        <taxon>Halobacteriales</taxon>
        <taxon>Haloferacaceae</taxon>
        <taxon>Halobaculum</taxon>
    </lineage>
</organism>
<dbReference type="InterPro" id="IPR035965">
    <property type="entry name" value="PAS-like_dom_sf"/>
</dbReference>
<evidence type="ECO:0000259" key="8">
    <source>
        <dbReference type="PROSITE" id="PS50109"/>
    </source>
</evidence>
<evidence type="ECO:0000313" key="11">
    <source>
        <dbReference type="Proteomes" id="UP000826254"/>
    </source>
</evidence>